<keyword evidence="1" id="KW-0472">Membrane</keyword>
<organism evidence="3 4">
    <name type="scientific">Blastopirellula marina</name>
    <dbReference type="NCBI Taxonomy" id="124"/>
    <lineage>
        <taxon>Bacteria</taxon>
        <taxon>Pseudomonadati</taxon>
        <taxon>Planctomycetota</taxon>
        <taxon>Planctomycetia</taxon>
        <taxon>Pirellulales</taxon>
        <taxon>Pirellulaceae</taxon>
        <taxon>Blastopirellula</taxon>
    </lineage>
</organism>
<sequence>MSQLSSEVVRSLAASWRTLVATDLLYKLLAFILLTPLLGSLFRLMLAFFGNDVLSDTDIVLFFLGPAGWLCLLVVGTLWLAIVVIEQSSLLGVIAAKEAGTKLTPIGALQFAASHGVSILRLTLRLIIIIVLAIVPFLAIAGAVYFSLLGEYDINYYLKENPPVFRIAVGIGIVLAVGLAGLLLWLVASFLFALPLVLFENVSPVEALKQSRIRAHGFRKPLLAALVLWSVAVLAVSTFASTLLGWIWHYLVPDSTSSLQWLVVSIGVGLLCLSLINLACNLFGTTTFAAMLFTCYQKLGAGDQRNLAEVFSHPPGDDSALRITRLRLASAAIVGVLIAIFIGIGSLESVRLEDDVQIMAHRGASSVAPENTMAAFRQAIEEGADWIELDVQETADGEVIVYHDSDFMRLAKNPLKVWDATMEDLADIDIGSWYGPEFSDQRVPTLAEVLEECKGKIKVNIELKYYGHDQKLEQRVADIVDQQDMASQVMAMSLKREGVAKMKAIRPDWKVGLLMSVATGNMKKLEADFLAVNASFADAVMIQSAEDNGKDVYVWTVDDAPTMSTMISRGVKGLLTNKPALARSVLKQRAEMSAPQRLLLEFTSLLGIPPSIKEQ</sequence>
<evidence type="ECO:0000313" key="3">
    <source>
        <dbReference type="EMBL" id="PQO37422.1"/>
    </source>
</evidence>
<feature type="transmembrane region" description="Helical" evidence="1">
    <location>
        <begin position="328"/>
        <end position="347"/>
    </location>
</feature>
<feature type="transmembrane region" description="Helical" evidence="1">
    <location>
        <begin position="167"/>
        <end position="200"/>
    </location>
</feature>
<reference evidence="3 4" key="1">
    <citation type="submission" date="2018-02" db="EMBL/GenBank/DDBJ databases">
        <title>Comparative genomes isolates from brazilian mangrove.</title>
        <authorList>
            <person name="Araujo J.E."/>
            <person name="Taketani R.G."/>
            <person name="Silva M.C.P."/>
            <person name="Loureco M.V."/>
            <person name="Andreote F.D."/>
        </authorList>
    </citation>
    <scope>NUCLEOTIDE SEQUENCE [LARGE SCALE GENOMIC DNA]</scope>
    <source>
        <strain evidence="3 4">Hex-1 MGV</strain>
    </source>
</reference>
<dbReference type="SUPFAM" id="SSF51695">
    <property type="entry name" value="PLC-like phosphodiesterases"/>
    <property type="match status" value="1"/>
</dbReference>
<dbReference type="GO" id="GO:0006629">
    <property type="term" value="P:lipid metabolic process"/>
    <property type="evidence" value="ECO:0007669"/>
    <property type="project" value="InterPro"/>
</dbReference>
<evidence type="ECO:0000256" key="1">
    <source>
        <dbReference type="SAM" id="Phobius"/>
    </source>
</evidence>
<dbReference type="OrthoDB" id="238714at2"/>
<accession>A0A2S8FZ09</accession>
<feature type="transmembrane region" description="Helical" evidence="1">
    <location>
        <begin position="126"/>
        <end position="147"/>
    </location>
</feature>
<dbReference type="PROSITE" id="PS51704">
    <property type="entry name" value="GP_PDE"/>
    <property type="match status" value="1"/>
</dbReference>
<dbReference type="InterPro" id="IPR017946">
    <property type="entry name" value="PLC-like_Pdiesterase_TIM-brl"/>
</dbReference>
<keyword evidence="1" id="KW-1133">Transmembrane helix</keyword>
<proteinExistence type="predicted"/>
<feature type="transmembrane region" description="Helical" evidence="1">
    <location>
        <begin position="259"/>
        <end position="283"/>
    </location>
</feature>
<dbReference type="PROSITE" id="PS50007">
    <property type="entry name" value="PIPLC_X_DOMAIN"/>
    <property type="match status" value="1"/>
</dbReference>
<dbReference type="PANTHER" id="PTHR46211">
    <property type="entry name" value="GLYCEROPHOSPHORYL DIESTER PHOSPHODIESTERASE"/>
    <property type="match status" value="1"/>
</dbReference>
<dbReference type="InterPro" id="IPR018476">
    <property type="entry name" value="GlyceroP-diester-Pdiesterase_M"/>
</dbReference>
<evidence type="ECO:0000313" key="4">
    <source>
        <dbReference type="Proteomes" id="UP000238322"/>
    </source>
</evidence>
<keyword evidence="1" id="KW-0812">Transmembrane</keyword>
<dbReference type="CDD" id="cd08579">
    <property type="entry name" value="GDPD_memb_like"/>
    <property type="match status" value="1"/>
</dbReference>
<dbReference type="Proteomes" id="UP000238322">
    <property type="component" value="Unassembled WGS sequence"/>
</dbReference>
<dbReference type="Gene3D" id="3.20.20.190">
    <property type="entry name" value="Phosphatidylinositol (PI) phosphodiesterase"/>
    <property type="match status" value="1"/>
</dbReference>
<feature type="transmembrane region" description="Helical" evidence="1">
    <location>
        <begin position="221"/>
        <end position="247"/>
    </location>
</feature>
<feature type="transmembrane region" description="Helical" evidence="1">
    <location>
        <begin position="61"/>
        <end position="85"/>
    </location>
</feature>
<comment type="caution">
    <text evidence="3">The sequence shown here is derived from an EMBL/GenBank/DDBJ whole genome shotgun (WGS) entry which is preliminary data.</text>
</comment>
<dbReference type="GO" id="GO:0008081">
    <property type="term" value="F:phosphoric diester hydrolase activity"/>
    <property type="evidence" value="ECO:0007669"/>
    <property type="project" value="InterPro"/>
</dbReference>
<dbReference type="PANTHER" id="PTHR46211:SF8">
    <property type="entry name" value="PHOSPHODIESTERASE"/>
    <property type="match status" value="1"/>
</dbReference>
<name>A0A2S8FZ09_9BACT</name>
<gene>
    <name evidence="3" type="ORF">C5Y83_05620</name>
</gene>
<feature type="domain" description="GP-PDE" evidence="2">
    <location>
        <begin position="356"/>
        <end position="586"/>
    </location>
</feature>
<dbReference type="Pfam" id="PF10110">
    <property type="entry name" value="GPDPase_memb"/>
    <property type="match status" value="1"/>
</dbReference>
<dbReference type="EMBL" id="PUHY01000005">
    <property type="protein sequence ID" value="PQO37422.1"/>
    <property type="molecule type" value="Genomic_DNA"/>
</dbReference>
<evidence type="ECO:0000259" key="2">
    <source>
        <dbReference type="PROSITE" id="PS51704"/>
    </source>
</evidence>
<protein>
    <submittedName>
        <fullName evidence="3">Glycerophosphodiester phosphodiesterase</fullName>
    </submittedName>
</protein>
<dbReference type="AlphaFoldDB" id="A0A2S8FZ09"/>
<dbReference type="Pfam" id="PF03009">
    <property type="entry name" value="GDPD"/>
    <property type="match status" value="1"/>
</dbReference>
<dbReference type="InterPro" id="IPR030395">
    <property type="entry name" value="GP_PDE_dom"/>
</dbReference>
<feature type="transmembrane region" description="Helical" evidence="1">
    <location>
        <begin position="24"/>
        <end position="49"/>
    </location>
</feature>
<dbReference type="RefSeq" id="WP_105328671.1">
    <property type="nucleotide sequence ID" value="NZ_PUHY01000005.1"/>
</dbReference>